<name>A0AAP2DU04_9BACT</name>
<organism evidence="3 4">
    <name type="scientific">Chryseosolibacter histidini</name>
    <dbReference type="NCBI Taxonomy" id="2782349"/>
    <lineage>
        <taxon>Bacteria</taxon>
        <taxon>Pseudomonadati</taxon>
        <taxon>Bacteroidota</taxon>
        <taxon>Cytophagia</taxon>
        <taxon>Cytophagales</taxon>
        <taxon>Chryseotaleaceae</taxon>
        <taxon>Chryseosolibacter</taxon>
    </lineage>
</organism>
<keyword evidence="1" id="KW-0732">Signal</keyword>
<reference evidence="3 4" key="1">
    <citation type="submission" date="2021-05" db="EMBL/GenBank/DDBJ databases">
        <title>A Polyphasic approach of four new species of the genus Ohtaekwangia: Ohtaekwangia histidinii sp. nov., Ohtaekwangia cretensis sp. nov., Ohtaekwangia indiensis sp. nov., Ohtaekwangia reichenbachii sp. nov. from diverse environment.</title>
        <authorList>
            <person name="Octaviana S."/>
        </authorList>
    </citation>
    <scope>NUCLEOTIDE SEQUENCE [LARGE SCALE GENOMIC DNA]</scope>
    <source>
        <strain evidence="3 4">PWU4</strain>
    </source>
</reference>
<dbReference type="InterPro" id="IPR011250">
    <property type="entry name" value="OMP/PagP_B-barrel"/>
</dbReference>
<keyword evidence="4" id="KW-1185">Reference proteome</keyword>
<dbReference type="PROSITE" id="PS51257">
    <property type="entry name" value="PROKAR_LIPOPROTEIN"/>
    <property type="match status" value="1"/>
</dbReference>
<dbReference type="Proteomes" id="UP001319200">
    <property type="component" value="Unassembled WGS sequence"/>
</dbReference>
<evidence type="ECO:0000256" key="1">
    <source>
        <dbReference type="SAM" id="SignalP"/>
    </source>
</evidence>
<dbReference type="Pfam" id="PF13568">
    <property type="entry name" value="OMP_b-brl_2"/>
    <property type="match status" value="1"/>
</dbReference>
<protein>
    <submittedName>
        <fullName evidence="3">Outer membrane beta-barrel protein</fullName>
    </submittedName>
</protein>
<accession>A0AAP2DU04</accession>
<dbReference type="AlphaFoldDB" id="A0AAP2DU04"/>
<proteinExistence type="predicted"/>
<dbReference type="EMBL" id="JAHESF010000052">
    <property type="protein sequence ID" value="MBT1700932.1"/>
    <property type="molecule type" value="Genomic_DNA"/>
</dbReference>
<dbReference type="SUPFAM" id="SSF56925">
    <property type="entry name" value="OMPA-like"/>
    <property type="match status" value="1"/>
</dbReference>
<feature type="chain" id="PRO_5042849676" evidence="1">
    <location>
        <begin position="19"/>
        <end position="196"/>
    </location>
</feature>
<evidence type="ECO:0000259" key="2">
    <source>
        <dbReference type="Pfam" id="PF13568"/>
    </source>
</evidence>
<evidence type="ECO:0000313" key="3">
    <source>
        <dbReference type="EMBL" id="MBT1700932.1"/>
    </source>
</evidence>
<comment type="caution">
    <text evidence="3">The sequence shown here is derived from an EMBL/GenBank/DDBJ whole genome shotgun (WGS) entry which is preliminary data.</text>
</comment>
<feature type="domain" description="Outer membrane protein beta-barrel" evidence="2">
    <location>
        <begin position="20"/>
        <end position="164"/>
    </location>
</feature>
<dbReference type="RefSeq" id="WP_254169620.1">
    <property type="nucleotide sequence ID" value="NZ_JAHESF010000052.1"/>
</dbReference>
<sequence>MKGILLLALLWVAACATAQISTGIKGGLNLSDVVINNLIDPDAESGYNLKAGFHAGIFAVADIGTRTSLAAELQYSNKGVHAVTNINLHYVVLPLLVRYAIADKLIAEAGPELGYLVAATSKYGNVGNIWNNKIDLGLDMGLQYTIFSRMTLGLRFNAGISSVIEDTPPSTQGEKIRYQNRVLQLSLGYKLFKFEM</sequence>
<gene>
    <name evidence="3" type="ORF">KK083_28830</name>
</gene>
<dbReference type="InterPro" id="IPR025665">
    <property type="entry name" value="Beta-barrel_OMP_2"/>
</dbReference>
<feature type="signal peptide" evidence="1">
    <location>
        <begin position="1"/>
        <end position="18"/>
    </location>
</feature>
<evidence type="ECO:0000313" key="4">
    <source>
        <dbReference type="Proteomes" id="UP001319200"/>
    </source>
</evidence>